<evidence type="ECO:0000256" key="1">
    <source>
        <dbReference type="SAM" id="MobiDB-lite"/>
    </source>
</evidence>
<protein>
    <recommendedName>
        <fullName evidence="4">50S ribosomal protein L22</fullName>
    </recommendedName>
</protein>
<proteinExistence type="predicted"/>
<dbReference type="AlphaFoldDB" id="A0AAW5SUR5"/>
<feature type="compositionally biased region" description="Pro residues" evidence="1">
    <location>
        <begin position="33"/>
        <end position="44"/>
    </location>
</feature>
<gene>
    <name evidence="2" type="ORF">H5P34_01005</name>
</gene>
<accession>A0AAW5SUR5</accession>
<evidence type="ECO:0000313" key="3">
    <source>
        <dbReference type="Proteomes" id="UP001141659"/>
    </source>
</evidence>
<name>A0AAW5SUR5_9MYCO</name>
<dbReference type="EMBL" id="JACKVC010000006">
    <property type="protein sequence ID" value="MCV7386626.1"/>
    <property type="molecule type" value="Genomic_DNA"/>
</dbReference>
<comment type="caution">
    <text evidence="2">The sequence shown here is derived from an EMBL/GenBank/DDBJ whole genome shotgun (WGS) entry which is preliminary data.</text>
</comment>
<feature type="region of interest" description="Disordered" evidence="1">
    <location>
        <begin position="22"/>
        <end position="77"/>
    </location>
</feature>
<organism evidence="2 3">
    <name type="scientific">Mycolicibacterium porcinum</name>
    <dbReference type="NCBI Taxonomy" id="39693"/>
    <lineage>
        <taxon>Bacteria</taxon>
        <taxon>Bacillati</taxon>
        <taxon>Actinomycetota</taxon>
        <taxon>Actinomycetes</taxon>
        <taxon>Mycobacteriales</taxon>
        <taxon>Mycobacteriaceae</taxon>
        <taxon>Mycolicibacterium</taxon>
    </lineage>
</organism>
<dbReference type="RefSeq" id="WP_036446432.1">
    <property type="nucleotide sequence ID" value="NZ_JACKVC010000006.1"/>
</dbReference>
<dbReference type="Proteomes" id="UP001141659">
    <property type="component" value="Unassembled WGS sequence"/>
</dbReference>
<sequence>MSINRDELRALVREVVREAVRDVRATAKTPGPVAVPPPPAPAPAPTQAGLSAPPTQAGLSAPPTVAHQFGVEPTGPRAVEGKNRTETVQLTNDRDLDNFVRKLLRLFESPKTRADLKAGRLSFRLAGATRASGGGASRRIEAGAVTERHIADMAGGTLVLGRKAVLTPLAREKARTLGITIEKERK</sequence>
<reference evidence="2" key="1">
    <citation type="submission" date="2020-07" db="EMBL/GenBank/DDBJ databases">
        <authorList>
            <person name="Pettersson B.M.F."/>
            <person name="Behra P.R.K."/>
            <person name="Ramesh M."/>
            <person name="Das S."/>
            <person name="Dasgupta S."/>
            <person name="Kirsebom L.A."/>
        </authorList>
    </citation>
    <scope>NUCLEOTIDE SEQUENCE</scope>
    <source>
        <strain evidence="2">DSM 44242</strain>
    </source>
</reference>
<evidence type="ECO:0008006" key="4">
    <source>
        <dbReference type="Google" id="ProtNLM"/>
    </source>
</evidence>
<reference evidence="2" key="2">
    <citation type="journal article" date="2022" name="BMC Genomics">
        <title>Comparative genome analysis of mycobacteria focusing on tRNA and non-coding RNA.</title>
        <authorList>
            <person name="Behra P.R.K."/>
            <person name="Pettersson B.M.F."/>
            <person name="Ramesh M."/>
            <person name="Das S."/>
            <person name="Dasgupta S."/>
            <person name="Kirsebom L.A."/>
        </authorList>
    </citation>
    <scope>NUCLEOTIDE SEQUENCE</scope>
    <source>
        <strain evidence="2">DSM 44242</strain>
    </source>
</reference>
<evidence type="ECO:0000313" key="2">
    <source>
        <dbReference type="EMBL" id="MCV7386626.1"/>
    </source>
</evidence>